<comment type="caution">
    <text evidence="9">The sequence shown here is derived from an EMBL/GenBank/DDBJ whole genome shotgun (WGS) entry which is preliminary data.</text>
</comment>
<dbReference type="SUPFAM" id="SSF53187">
    <property type="entry name" value="Zn-dependent exopeptidases"/>
    <property type="match status" value="1"/>
</dbReference>
<evidence type="ECO:0000256" key="1">
    <source>
        <dbReference type="ARBA" id="ARBA00001947"/>
    </source>
</evidence>
<dbReference type="OrthoDB" id="5294005at2"/>
<dbReference type="PRINTS" id="PR00765">
    <property type="entry name" value="CRBOXYPTASEA"/>
</dbReference>
<dbReference type="GO" id="GO:0006508">
    <property type="term" value="P:proteolysis"/>
    <property type="evidence" value="ECO:0007669"/>
    <property type="project" value="UniProtKB-KW"/>
</dbReference>
<evidence type="ECO:0000256" key="2">
    <source>
        <dbReference type="ARBA" id="ARBA00005988"/>
    </source>
</evidence>
<dbReference type="PROSITE" id="PS52035">
    <property type="entry name" value="PEPTIDASE_M14"/>
    <property type="match status" value="1"/>
</dbReference>
<dbReference type="GO" id="GO:0008270">
    <property type="term" value="F:zinc ion binding"/>
    <property type="evidence" value="ECO:0007669"/>
    <property type="project" value="InterPro"/>
</dbReference>
<dbReference type="GO" id="GO:0004181">
    <property type="term" value="F:metallocarboxypeptidase activity"/>
    <property type="evidence" value="ECO:0007669"/>
    <property type="project" value="InterPro"/>
</dbReference>
<dbReference type="Pfam" id="PF00246">
    <property type="entry name" value="Peptidase_M14"/>
    <property type="match status" value="2"/>
</dbReference>
<evidence type="ECO:0000256" key="4">
    <source>
        <dbReference type="ARBA" id="ARBA00022801"/>
    </source>
</evidence>
<dbReference type="Gene3D" id="3.40.630.10">
    <property type="entry name" value="Zn peptidases"/>
    <property type="match status" value="1"/>
</dbReference>
<dbReference type="GO" id="GO:0005615">
    <property type="term" value="C:extracellular space"/>
    <property type="evidence" value="ECO:0007669"/>
    <property type="project" value="TreeGrafter"/>
</dbReference>
<feature type="active site" description="Proton donor/acceptor" evidence="7">
    <location>
        <position position="355"/>
    </location>
</feature>
<dbReference type="Proteomes" id="UP000231501">
    <property type="component" value="Unassembled WGS sequence"/>
</dbReference>
<comment type="cofactor">
    <cofactor evidence="1">
        <name>Zn(2+)</name>
        <dbReference type="ChEBI" id="CHEBI:29105"/>
    </cofactor>
</comment>
<comment type="similarity">
    <text evidence="2 7">Belongs to the peptidase M14 family.</text>
</comment>
<evidence type="ECO:0000313" key="9">
    <source>
        <dbReference type="EMBL" id="PIM54797.1"/>
    </source>
</evidence>
<evidence type="ECO:0000259" key="8">
    <source>
        <dbReference type="PROSITE" id="PS52035"/>
    </source>
</evidence>
<name>A0A2G9CEH0_9BURK</name>
<organism evidence="9 10">
    <name type="scientific">Roseateles chitinivorans</name>
    <dbReference type="NCBI Taxonomy" id="2917965"/>
    <lineage>
        <taxon>Bacteria</taxon>
        <taxon>Pseudomonadati</taxon>
        <taxon>Pseudomonadota</taxon>
        <taxon>Betaproteobacteria</taxon>
        <taxon>Burkholderiales</taxon>
        <taxon>Sphaerotilaceae</taxon>
        <taxon>Roseateles</taxon>
    </lineage>
</organism>
<dbReference type="EMBL" id="PEOG01000007">
    <property type="protein sequence ID" value="PIM54797.1"/>
    <property type="molecule type" value="Genomic_DNA"/>
</dbReference>
<dbReference type="RefSeq" id="WP_099859909.1">
    <property type="nucleotide sequence ID" value="NZ_PEOG01000007.1"/>
</dbReference>
<dbReference type="CDD" id="cd06905">
    <property type="entry name" value="M14-like"/>
    <property type="match status" value="1"/>
</dbReference>
<sequence length="578" mass="65199">MTALPPAAAPASTPTLPSPRFDEFPRYEALTRLLFSYAEACPNLVSVRSIGKSFEGREIWVVILTNTATGIDVEKPAFWLDGNIHAAELTACTTCLYYLHDLLSKYGSDAQVTHLLDTRTIYMVPRLNPDGAELALADRPRHIRSSTRPYPFDEEAVEGLSVEDIDGDGRILTMRVPDPHGGYKKHPGDPRLMVARQPGEFGGEYYRLMPEGLVINHDGLTIKVNRDSEGLDLNRNFPAGWRQEFEQVGAGPYPTSEPEVRAMVDFMVGHPNIGAAISFHTHSGVILRPCGTRSDEEMAPEDLWAYQRFSKLGEQHTGYPAVSIWHEFKYHPKEVITGTQDWVYEHLGALFWVVELWSPNKEAGITGYKWIDWFRDHPVEDDLQLLKWSDEHCGGQAHVEWTSFMHPQLGPVEIGGWDKMNFWRNPPPHLREREAARFPAWMNQIALSLPKLELLRTEVRALGPDTWRVRMAVGNSGWLPAYVTKQALARKQTRGVMFEIFLPVDPEVGLISGKPRMEGPQLEGHAPKQTQLAFLPERDITGDRAYGEWVVRAPQGTRLSLVAWADRAGTVRTEVTLD</sequence>
<evidence type="ECO:0000313" key="10">
    <source>
        <dbReference type="Proteomes" id="UP000231501"/>
    </source>
</evidence>
<evidence type="ECO:0000256" key="3">
    <source>
        <dbReference type="ARBA" id="ARBA00022670"/>
    </source>
</evidence>
<keyword evidence="6" id="KW-0482">Metalloprotease</keyword>
<proteinExistence type="inferred from homology"/>
<reference evidence="9 10" key="1">
    <citation type="submission" date="2017-11" db="EMBL/GenBank/DDBJ databases">
        <title>Draft genome sequence of Mitsuaria sp. HWN-4.</title>
        <authorList>
            <person name="Gundlapally S.R."/>
        </authorList>
    </citation>
    <scope>NUCLEOTIDE SEQUENCE [LARGE SCALE GENOMIC DNA]</scope>
    <source>
        <strain evidence="9 10">HWN-4</strain>
    </source>
</reference>
<keyword evidence="10" id="KW-1185">Reference proteome</keyword>
<dbReference type="SMART" id="SM00631">
    <property type="entry name" value="Zn_pept"/>
    <property type="match status" value="1"/>
</dbReference>
<feature type="domain" description="Peptidase M14" evidence="8">
    <location>
        <begin position="23"/>
        <end position="375"/>
    </location>
</feature>
<evidence type="ECO:0000256" key="5">
    <source>
        <dbReference type="ARBA" id="ARBA00022833"/>
    </source>
</evidence>
<dbReference type="InterPro" id="IPR000834">
    <property type="entry name" value="Peptidase_M14"/>
</dbReference>
<keyword evidence="9" id="KW-0121">Carboxypeptidase</keyword>
<protein>
    <submittedName>
        <fullName evidence="9">Carboxypeptidase</fullName>
    </submittedName>
</protein>
<dbReference type="AlphaFoldDB" id="A0A2G9CEH0"/>
<keyword evidence="3" id="KW-0645">Protease</keyword>
<dbReference type="PANTHER" id="PTHR11705:SF143">
    <property type="entry name" value="SLL0236 PROTEIN"/>
    <property type="match status" value="1"/>
</dbReference>
<keyword evidence="4" id="KW-0378">Hydrolase</keyword>
<dbReference type="PANTHER" id="PTHR11705">
    <property type="entry name" value="PROTEASE FAMILY M14 CARBOXYPEPTIDASE A,B"/>
    <property type="match status" value="1"/>
</dbReference>
<evidence type="ECO:0000256" key="6">
    <source>
        <dbReference type="ARBA" id="ARBA00023049"/>
    </source>
</evidence>
<gene>
    <name evidence="9" type="ORF">CS062_02625</name>
</gene>
<evidence type="ECO:0000256" key="7">
    <source>
        <dbReference type="PROSITE-ProRule" id="PRU01379"/>
    </source>
</evidence>
<keyword evidence="5" id="KW-0862">Zinc</keyword>
<accession>A0A2G9CEH0</accession>